<keyword evidence="2" id="KW-0472">Membrane</keyword>
<comment type="caution">
    <text evidence="3">The sequence shown here is derived from an EMBL/GenBank/DDBJ whole genome shotgun (WGS) entry which is preliminary data.</text>
</comment>
<feature type="region of interest" description="Disordered" evidence="1">
    <location>
        <begin position="1"/>
        <end position="36"/>
    </location>
</feature>
<evidence type="ECO:0000256" key="2">
    <source>
        <dbReference type="SAM" id="Phobius"/>
    </source>
</evidence>
<feature type="transmembrane region" description="Helical" evidence="2">
    <location>
        <begin position="40"/>
        <end position="61"/>
    </location>
</feature>
<evidence type="ECO:0000313" key="4">
    <source>
        <dbReference type="Proteomes" id="UP001501752"/>
    </source>
</evidence>
<keyword evidence="2" id="KW-1133">Transmembrane helix</keyword>
<protein>
    <recommendedName>
        <fullName evidence="5">Gram-positive cocci surface proteins LPxTG domain-containing protein</fullName>
    </recommendedName>
</protein>
<evidence type="ECO:0008006" key="5">
    <source>
        <dbReference type="Google" id="ProtNLM"/>
    </source>
</evidence>
<proteinExistence type="predicted"/>
<sequence>MAPTAVPSPVPSRSPATQVTAVPKGGAQTGEGAADGGSTVTLVVGTVLAAAGAAGIGLVVVRRRAGAQD</sequence>
<keyword evidence="2" id="KW-0812">Transmembrane</keyword>
<evidence type="ECO:0000313" key="3">
    <source>
        <dbReference type="EMBL" id="GAA4880819.1"/>
    </source>
</evidence>
<organism evidence="3 4">
    <name type="scientific">Kitasatospora terrestris</name>
    <dbReference type="NCBI Taxonomy" id="258051"/>
    <lineage>
        <taxon>Bacteria</taxon>
        <taxon>Bacillati</taxon>
        <taxon>Actinomycetota</taxon>
        <taxon>Actinomycetes</taxon>
        <taxon>Kitasatosporales</taxon>
        <taxon>Streptomycetaceae</taxon>
        <taxon>Kitasatospora</taxon>
    </lineage>
</organism>
<gene>
    <name evidence="3" type="ORF">GCM10023235_71350</name>
</gene>
<name>A0ABP9EJH8_9ACTN</name>
<keyword evidence="4" id="KW-1185">Reference proteome</keyword>
<dbReference type="Proteomes" id="UP001501752">
    <property type="component" value="Unassembled WGS sequence"/>
</dbReference>
<dbReference type="EMBL" id="BAABIS010000001">
    <property type="protein sequence ID" value="GAA4880819.1"/>
    <property type="molecule type" value="Genomic_DNA"/>
</dbReference>
<feature type="compositionally biased region" description="Pro residues" evidence="1">
    <location>
        <begin position="1"/>
        <end position="12"/>
    </location>
</feature>
<reference evidence="4" key="1">
    <citation type="journal article" date="2019" name="Int. J. Syst. Evol. Microbiol.">
        <title>The Global Catalogue of Microorganisms (GCM) 10K type strain sequencing project: providing services to taxonomists for standard genome sequencing and annotation.</title>
        <authorList>
            <consortium name="The Broad Institute Genomics Platform"/>
            <consortium name="The Broad Institute Genome Sequencing Center for Infectious Disease"/>
            <person name="Wu L."/>
            <person name="Ma J."/>
        </authorList>
    </citation>
    <scope>NUCLEOTIDE SEQUENCE [LARGE SCALE GENOMIC DNA]</scope>
    <source>
        <strain evidence="4">JCM 13006</strain>
    </source>
</reference>
<evidence type="ECO:0000256" key="1">
    <source>
        <dbReference type="SAM" id="MobiDB-lite"/>
    </source>
</evidence>
<accession>A0ABP9EJH8</accession>